<proteinExistence type="predicted"/>
<dbReference type="EMBL" id="JAPNKA010000001">
    <property type="protein sequence ID" value="MCY1075871.1"/>
    <property type="molecule type" value="Genomic_DNA"/>
</dbReference>
<evidence type="ECO:0008006" key="4">
    <source>
        <dbReference type="Google" id="ProtNLM"/>
    </source>
</evidence>
<dbReference type="RefSeq" id="WP_267534784.1">
    <property type="nucleotide sequence ID" value="NZ_JAPNKA010000001.1"/>
</dbReference>
<sequence length="168" mass="17936">MHRMLLIAVVAVLGTGCGGAEMDDSTDLSSEELGTSSSELAALELNEASASVSYSYDIVNFVYDPNMFPGEVGRGGYQRDGDKIGMADSYGDGMRIGVHWRLGDGSRRGLCYWTGGAGTHGGCNKDFPEGKRFEFRVGRCNGSKYSCGDPAQSGSGWQNWSDWSSTGT</sequence>
<comment type="caution">
    <text evidence="2">The sequence shown here is derived from an EMBL/GenBank/DDBJ whole genome shotgun (WGS) entry which is preliminary data.</text>
</comment>
<dbReference type="PROSITE" id="PS51257">
    <property type="entry name" value="PROKAR_LIPOPROTEIN"/>
    <property type="match status" value="1"/>
</dbReference>
<evidence type="ECO:0000256" key="1">
    <source>
        <dbReference type="SAM" id="MobiDB-lite"/>
    </source>
</evidence>
<evidence type="ECO:0000313" key="2">
    <source>
        <dbReference type="EMBL" id="MCY1075871.1"/>
    </source>
</evidence>
<reference evidence="2 3" key="1">
    <citation type="submission" date="2022-11" db="EMBL/GenBank/DDBJ databases">
        <title>Minimal conservation of predation-associated metabolite biosynthetic gene clusters underscores biosynthetic potential of Myxococcota including descriptions for ten novel species: Archangium lansinium sp. nov., Myxococcus landrumus sp. nov., Nannocystis bai.</title>
        <authorList>
            <person name="Ahearne A."/>
            <person name="Stevens C."/>
            <person name="Phillips K."/>
        </authorList>
    </citation>
    <scope>NUCLEOTIDE SEQUENCE [LARGE SCALE GENOMIC DNA]</scope>
    <source>
        <strain evidence="2 3">MIWBW</strain>
    </source>
</reference>
<name>A0ABT4A2J4_9BACT</name>
<keyword evidence="3" id="KW-1185">Reference proteome</keyword>
<feature type="region of interest" description="Disordered" evidence="1">
    <location>
        <begin position="149"/>
        <end position="168"/>
    </location>
</feature>
<dbReference type="Proteomes" id="UP001207654">
    <property type="component" value="Unassembled WGS sequence"/>
</dbReference>
<accession>A0ABT4A2J4</accession>
<evidence type="ECO:0000313" key="3">
    <source>
        <dbReference type="Proteomes" id="UP001207654"/>
    </source>
</evidence>
<protein>
    <recommendedName>
        <fullName evidence="4">Lipoprotein</fullName>
    </recommendedName>
</protein>
<feature type="compositionally biased region" description="Polar residues" evidence="1">
    <location>
        <begin position="152"/>
        <end position="168"/>
    </location>
</feature>
<gene>
    <name evidence="2" type="ORF">OV287_15465</name>
</gene>
<organism evidence="2 3">
    <name type="scientific">Archangium lansingense</name>
    <dbReference type="NCBI Taxonomy" id="2995310"/>
    <lineage>
        <taxon>Bacteria</taxon>
        <taxon>Pseudomonadati</taxon>
        <taxon>Myxococcota</taxon>
        <taxon>Myxococcia</taxon>
        <taxon>Myxococcales</taxon>
        <taxon>Cystobacterineae</taxon>
        <taxon>Archangiaceae</taxon>
        <taxon>Archangium</taxon>
    </lineage>
</organism>